<feature type="region of interest" description="Disordered" evidence="1">
    <location>
        <begin position="18"/>
        <end position="37"/>
    </location>
</feature>
<protein>
    <submittedName>
        <fullName evidence="2">(northern house mosquito) hypothetical protein</fullName>
    </submittedName>
</protein>
<sequence length="180" mass="19683">MGHASGDKHFLVRVPSRNLGADSGQRHHHQADHSDSDRAVWDTWKCCPARDNLLESIATNRNPSADRQSSADRSRNAVAVSADVLAARYPSELRARVGGLQAGGVHRGWPANHVRFGTVRRQLRPVGGDRTAVQGTTQEYQCSGGHRALLAGGIRRGPSVCNLQKLSRTQLEQLSRNVLR</sequence>
<dbReference type="EMBL" id="HBUE01062197">
    <property type="protein sequence ID" value="CAG6469136.1"/>
    <property type="molecule type" value="Transcribed_RNA"/>
</dbReference>
<proteinExistence type="predicted"/>
<reference evidence="2" key="1">
    <citation type="submission" date="2021-05" db="EMBL/GenBank/DDBJ databases">
        <authorList>
            <person name="Alioto T."/>
            <person name="Alioto T."/>
            <person name="Gomez Garrido J."/>
        </authorList>
    </citation>
    <scope>NUCLEOTIDE SEQUENCE</scope>
</reference>
<accession>A0A8D8FF46</accession>
<name>A0A8D8FF46_CULPI</name>
<organism evidence="2">
    <name type="scientific">Culex pipiens</name>
    <name type="common">House mosquito</name>
    <dbReference type="NCBI Taxonomy" id="7175"/>
    <lineage>
        <taxon>Eukaryota</taxon>
        <taxon>Metazoa</taxon>
        <taxon>Ecdysozoa</taxon>
        <taxon>Arthropoda</taxon>
        <taxon>Hexapoda</taxon>
        <taxon>Insecta</taxon>
        <taxon>Pterygota</taxon>
        <taxon>Neoptera</taxon>
        <taxon>Endopterygota</taxon>
        <taxon>Diptera</taxon>
        <taxon>Nematocera</taxon>
        <taxon>Culicoidea</taxon>
        <taxon>Culicidae</taxon>
        <taxon>Culicinae</taxon>
        <taxon>Culicini</taxon>
        <taxon>Culex</taxon>
        <taxon>Culex</taxon>
    </lineage>
</organism>
<dbReference type="AlphaFoldDB" id="A0A8D8FF46"/>
<evidence type="ECO:0000313" key="2">
    <source>
        <dbReference type="EMBL" id="CAG6469136.1"/>
    </source>
</evidence>
<evidence type="ECO:0000256" key="1">
    <source>
        <dbReference type="SAM" id="MobiDB-lite"/>
    </source>
</evidence>